<dbReference type="AlphaFoldDB" id="A0A1P9WUT3"/>
<evidence type="ECO:0000313" key="3">
    <source>
        <dbReference type="Proteomes" id="UP000187941"/>
    </source>
</evidence>
<evidence type="ECO:0000313" key="2">
    <source>
        <dbReference type="EMBL" id="AQG79103.1"/>
    </source>
</evidence>
<dbReference type="PANTHER" id="PTHR10992:SF1086">
    <property type="entry name" value="AB HYDROLASE-1 DOMAIN-CONTAINING PROTEIN"/>
    <property type="match status" value="1"/>
</dbReference>
<sequence>MKTTFVLVHGAFAGQYAWQLVKPLLEQAGHTVITLDLPGHGDDPTPPGSVTFAQYVDAVSQRITAEAGPVTLVGHSMAGMVISAVAEQLPDRLAKLVYLSAYLPQNGDDLQTLAGSDAESLIGPNLQFAPDYSSASLPEEVAVQVFAGDCSDEIKALVKAKARPEPLAAFQTKVELTDANFGRVPKFYIETLADQGVGNTLQRRMVAANSQVRQVYSMNCGHSAYFALPTELAAILDQLPD</sequence>
<evidence type="ECO:0000259" key="1">
    <source>
        <dbReference type="Pfam" id="PF12697"/>
    </source>
</evidence>
<feature type="domain" description="AB hydrolase-1" evidence="1">
    <location>
        <begin position="5"/>
        <end position="234"/>
    </location>
</feature>
<organism evidence="2 3">
    <name type="scientific">Spirosoma montaniterrae</name>
    <dbReference type="NCBI Taxonomy" id="1178516"/>
    <lineage>
        <taxon>Bacteria</taxon>
        <taxon>Pseudomonadati</taxon>
        <taxon>Bacteroidota</taxon>
        <taxon>Cytophagia</taxon>
        <taxon>Cytophagales</taxon>
        <taxon>Cytophagaceae</taxon>
        <taxon>Spirosoma</taxon>
    </lineage>
</organism>
<dbReference type="GO" id="GO:0080030">
    <property type="term" value="F:methyl indole-3-acetate esterase activity"/>
    <property type="evidence" value="ECO:0007669"/>
    <property type="project" value="TreeGrafter"/>
</dbReference>
<proteinExistence type="predicted"/>
<dbReference type="InterPro" id="IPR000073">
    <property type="entry name" value="AB_hydrolase_1"/>
</dbReference>
<dbReference type="KEGG" id="smon:AWR27_07075"/>
<accession>A0A1P9WUT3</accession>
<dbReference type="Gene3D" id="3.40.50.1820">
    <property type="entry name" value="alpha/beta hydrolase"/>
    <property type="match status" value="1"/>
</dbReference>
<dbReference type="OrthoDB" id="9112061at2"/>
<reference evidence="2 3" key="1">
    <citation type="submission" date="2016-01" db="EMBL/GenBank/DDBJ databases">
        <authorList>
            <person name="Oliw E.H."/>
        </authorList>
    </citation>
    <scope>NUCLEOTIDE SEQUENCE [LARGE SCALE GENOMIC DNA]</scope>
    <source>
        <strain evidence="2 3">DY10</strain>
    </source>
</reference>
<keyword evidence="3" id="KW-1185">Reference proteome</keyword>
<dbReference type="STRING" id="1178516.AWR27_07075"/>
<dbReference type="InterPro" id="IPR029058">
    <property type="entry name" value="AB_hydrolase_fold"/>
</dbReference>
<dbReference type="SUPFAM" id="SSF53474">
    <property type="entry name" value="alpha/beta-Hydrolases"/>
    <property type="match status" value="1"/>
</dbReference>
<dbReference type="PRINTS" id="PR00111">
    <property type="entry name" value="ABHYDROLASE"/>
</dbReference>
<dbReference type="PANTHER" id="PTHR10992">
    <property type="entry name" value="METHYLESTERASE FAMILY MEMBER"/>
    <property type="match status" value="1"/>
</dbReference>
<name>A0A1P9WUT3_9BACT</name>
<dbReference type="InterPro" id="IPR045889">
    <property type="entry name" value="MES/HNL"/>
</dbReference>
<dbReference type="RefSeq" id="WP_077130550.1">
    <property type="nucleotide sequence ID" value="NZ_CP014263.1"/>
</dbReference>
<dbReference type="Proteomes" id="UP000187941">
    <property type="component" value="Chromosome"/>
</dbReference>
<gene>
    <name evidence="2" type="ORF">AWR27_07075</name>
</gene>
<dbReference type="EMBL" id="CP014263">
    <property type="protein sequence ID" value="AQG79103.1"/>
    <property type="molecule type" value="Genomic_DNA"/>
</dbReference>
<protein>
    <recommendedName>
        <fullName evidence="1">AB hydrolase-1 domain-containing protein</fullName>
    </recommendedName>
</protein>
<dbReference type="GO" id="GO:0080032">
    <property type="term" value="F:methyl jasmonate esterase activity"/>
    <property type="evidence" value="ECO:0007669"/>
    <property type="project" value="TreeGrafter"/>
</dbReference>
<dbReference type="Pfam" id="PF12697">
    <property type="entry name" value="Abhydrolase_6"/>
    <property type="match status" value="1"/>
</dbReference>